<dbReference type="EMBL" id="JXXK01000034">
    <property type="protein sequence ID" value="KJF38677.1"/>
    <property type="molecule type" value="Genomic_DNA"/>
</dbReference>
<accession>A0A0W7TMD9</accession>
<dbReference type="RefSeq" id="WP_050006382.1">
    <property type="nucleotide sequence ID" value="NZ_JAFHCJ010000058.1"/>
</dbReference>
<dbReference type="PATRIC" id="fig|1550024.3.peg.3844"/>
<evidence type="ECO:0000313" key="11">
    <source>
        <dbReference type="Proteomes" id="UP000053433"/>
    </source>
</evidence>
<dbReference type="InterPro" id="IPR046947">
    <property type="entry name" value="LytR-like"/>
</dbReference>
<reference evidence="6" key="1">
    <citation type="submission" date="2015-02" db="EMBL/GenBank/DDBJ databases">
        <title>A novel member of the family Ruminococcaceae isolated from human feces.</title>
        <authorList>
            <person name="Shkoporov A.N."/>
            <person name="Chaplin A.V."/>
            <person name="Motuzova O.V."/>
            <person name="Kafarskaia L.I."/>
            <person name="Khokhlova E.V."/>
            <person name="Efimov B.A."/>
        </authorList>
    </citation>
    <scope>NUCLEOTIDE SEQUENCE [LARGE SCALE GENOMIC DNA]</scope>
    <source>
        <strain evidence="6">585-1</strain>
    </source>
</reference>
<dbReference type="EMBL" id="LMUA01000033">
    <property type="protein sequence ID" value="KUE74988.1"/>
    <property type="molecule type" value="Genomic_DNA"/>
</dbReference>
<evidence type="ECO:0000256" key="2">
    <source>
        <dbReference type="ARBA" id="ARBA00024867"/>
    </source>
</evidence>
<accession>A0A0D8IVG4</accession>
<dbReference type="AlphaFoldDB" id="A0A0D8IVG4"/>
<keyword evidence="3" id="KW-0597">Phosphoprotein</keyword>
<feature type="modified residue" description="4-aspartylphosphate" evidence="3">
    <location>
        <position position="57"/>
    </location>
</feature>
<dbReference type="SUPFAM" id="SSF52172">
    <property type="entry name" value="CheY-like"/>
    <property type="match status" value="1"/>
</dbReference>
<evidence type="ECO:0000313" key="13">
    <source>
        <dbReference type="Proteomes" id="UP000449193"/>
    </source>
</evidence>
<feature type="domain" description="HTH LytTR-type" evidence="5">
    <location>
        <begin position="167"/>
        <end position="232"/>
    </location>
</feature>
<dbReference type="PANTHER" id="PTHR37299:SF1">
    <property type="entry name" value="STAGE 0 SPORULATION PROTEIN A HOMOLOG"/>
    <property type="match status" value="1"/>
</dbReference>
<organism evidence="6 10">
    <name type="scientific">Ruthenibacterium lactatiformans</name>
    <dbReference type="NCBI Taxonomy" id="1550024"/>
    <lineage>
        <taxon>Bacteria</taxon>
        <taxon>Bacillati</taxon>
        <taxon>Bacillota</taxon>
        <taxon>Clostridia</taxon>
        <taxon>Eubacteriales</taxon>
        <taxon>Oscillospiraceae</taxon>
        <taxon>Ruthenibacterium</taxon>
    </lineage>
</organism>
<feature type="domain" description="Response regulatory" evidence="4">
    <location>
        <begin position="3"/>
        <end position="120"/>
    </location>
</feature>
<dbReference type="InterPro" id="IPR011006">
    <property type="entry name" value="CheY-like_superfamily"/>
</dbReference>
<dbReference type="Proteomes" id="UP000449193">
    <property type="component" value="Unassembled WGS sequence"/>
</dbReference>
<dbReference type="PROSITE" id="PS50110">
    <property type="entry name" value="RESPONSE_REGULATORY"/>
    <property type="match status" value="1"/>
</dbReference>
<dbReference type="Gene3D" id="3.40.50.2300">
    <property type="match status" value="1"/>
</dbReference>
<dbReference type="EMBL" id="WMZR01000039">
    <property type="protein sequence ID" value="MTS53169.1"/>
    <property type="molecule type" value="Genomic_DNA"/>
</dbReference>
<evidence type="ECO:0000256" key="1">
    <source>
        <dbReference type="ARBA" id="ARBA00018672"/>
    </source>
</evidence>
<proteinExistence type="predicted"/>
<name>A0A0D8IVG4_9FIRM</name>
<evidence type="ECO:0000313" key="8">
    <source>
        <dbReference type="EMBL" id="MST93602.1"/>
    </source>
</evidence>
<reference evidence="8 12" key="4">
    <citation type="submission" date="2019-08" db="EMBL/GenBank/DDBJ databases">
        <title>In-depth cultivation of the pig gut microbiome towards novel bacterial diversity and tailored functional studies.</title>
        <authorList>
            <person name="Wylensek D."/>
            <person name="Hitch T.C.A."/>
            <person name="Clavel T."/>
        </authorList>
    </citation>
    <scope>NUCLEOTIDE SEQUENCE [LARGE SCALE GENOMIC DNA]</scope>
    <source>
        <strain evidence="8 12">WCA3-601-WT-6J</strain>
    </source>
</reference>
<dbReference type="EMBL" id="VUNJ01000041">
    <property type="protein sequence ID" value="MST93602.1"/>
    <property type="molecule type" value="Genomic_DNA"/>
</dbReference>
<dbReference type="InterPro" id="IPR001789">
    <property type="entry name" value="Sig_transdc_resp-reg_receiver"/>
</dbReference>
<dbReference type="SMART" id="SM00448">
    <property type="entry name" value="REC"/>
    <property type="match status" value="1"/>
</dbReference>
<sequence length="238" mass="27746">MYQIAICDDEKIFTDKLAHMIKQYSNAHHHVIDLHLFQQAADFIQSSLESYDIVFLDVRFGEISGIEIAKALRAKNENAILIFVSAFIEYAIMGYSVHASAYLLKSDLDGTFESCMDEIFPQIGSKEISVRVPYEHVNVDIPCKSIIYMESYKRQIQIHTSLPRYPSILYYAKLSDMIETLAPHGFLRIHKSYLINLSRCRRIQNRLAYMDNSTELPCSRQNYTDIVQKFLQWKEREI</sequence>
<comment type="caution">
    <text evidence="6">The sequence shown here is derived from an EMBL/GenBank/DDBJ whole genome shotgun (WGS) entry which is preliminary data.</text>
</comment>
<evidence type="ECO:0000313" key="10">
    <source>
        <dbReference type="Proteomes" id="UP000032483"/>
    </source>
</evidence>
<evidence type="ECO:0000313" key="6">
    <source>
        <dbReference type="EMBL" id="KJF38677.1"/>
    </source>
</evidence>
<evidence type="ECO:0000256" key="3">
    <source>
        <dbReference type="PROSITE-ProRule" id="PRU00169"/>
    </source>
</evidence>
<dbReference type="Proteomes" id="UP000431913">
    <property type="component" value="Unassembled WGS sequence"/>
</dbReference>
<comment type="function">
    <text evidence="2">May play the central regulatory role in sporulation. It may be an element of the effector pathway responsible for the activation of sporulation genes in response to nutritional stress. Spo0A may act in concert with spo0H (a sigma factor) to control the expression of some genes that are critical to the sporulation process.</text>
</comment>
<reference evidence="7 11" key="2">
    <citation type="submission" date="2015-10" db="EMBL/GenBank/DDBJ databases">
        <title>A novel member of the family Ruminococcaceae isolated from human faeces.</title>
        <authorList>
            <person name="Shkoporov A.N."/>
            <person name="Chaplin A.V."/>
            <person name="Motuzova O.V."/>
            <person name="Kafarskaia L.I."/>
            <person name="Efimov B.A."/>
        </authorList>
    </citation>
    <scope>NUCLEOTIDE SEQUENCE [LARGE SCALE GENOMIC DNA]</scope>
    <source>
        <strain evidence="7 11">668</strain>
    </source>
</reference>
<dbReference type="GO" id="GO:0003677">
    <property type="term" value="F:DNA binding"/>
    <property type="evidence" value="ECO:0007669"/>
    <property type="project" value="InterPro"/>
</dbReference>
<evidence type="ECO:0000313" key="12">
    <source>
        <dbReference type="Proteomes" id="UP000431913"/>
    </source>
</evidence>
<protein>
    <recommendedName>
        <fullName evidence="1">Stage 0 sporulation protein A homolog</fullName>
    </recommendedName>
</protein>
<evidence type="ECO:0000313" key="7">
    <source>
        <dbReference type="EMBL" id="KUE74988.1"/>
    </source>
</evidence>
<reference evidence="9 13" key="3">
    <citation type="journal article" date="2019" name="Nat. Med.">
        <title>A library of human gut bacterial isolates paired with longitudinal multiomics data enables mechanistic microbiome research.</title>
        <authorList>
            <person name="Poyet M."/>
            <person name="Groussin M."/>
            <person name="Gibbons S.M."/>
            <person name="Avila-Pacheco J."/>
            <person name="Jiang X."/>
            <person name="Kearney S.M."/>
            <person name="Perrotta A.R."/>
            <person name="Berdy B."/>
            <person name="Zhao S."/>
            <person name="Lieberman T.D."/>
            <person name="Swanson P.K."/>
            <person name="Smith M."/>
            <person name="Roesemann S."/>
            <person name="Alexander J.E."/>
            <person name="Rich S.A."/>
            <person name="Livny J."/>
            <person name="Vlamakis H."/>
            <person name="Clish C."/>
            <person name="Bullock K."/>
            <person name="Deik A."/>
            <person name="Scott J."/>
            <person name="Pierce K.A."/>
            <person name="Xavier R.J."/>
            <person name="Alm E.J."/>
        </authorList>
    </citation>
    <scope>NUCLEOTIDE SEQUENCE [LARGE SCALE GENOMIC DNA]</scope>
    <source>
        <strain evidence="9 13">BIOML-A7</strain>
    </source>
</reference>
<dbReference type="Proteomes" id="UP000032483">
    <property type="component" value="Unassembled WGS sequence"/>
</dbReference>
<dbReference type="Pfam" id="PF00072">
    <property type="entry name" value="Response_reg"/>
    <property type="match status" value="1"/>
</dbReference>
<evidence type="ECO:0000313" key="9">
    <source>
        <dbReference type="EMBL" id="MTS53169.1"/>
    </source>
</evidence>
<dbReference type="GeneID" id="42858213"/>
<gene>
    <name evidence="7" type="ORF">ASJ35_16180</name>
    <name evidence="8" type="ORF">FYJ76_16960</name>
    <name evidence="9" type="ORF">GMD52_16760</name>
    <name evidence="6" type="ORF">TQ39_16855</name>
</gene>
<dbReference type="Gene3D" id="2.40.50.1020">
    <property type="entry name" value="LytTr DNA-binding domain"/>
    <property type="match status" value="1"/>
</dbReference>
<dbReference type="InterPro" id="IPR007492">
    <property type="entry name" value="LytTR_DNA-bd_dom"/>
</dbReference>
<dbReference type="PROSITE" id="PS50930">
    <property type="entry name" value="HTH_LYTTR"/>
    <property type="match status" value="1"/>
</dbReference>
<dbReference type="GO" id="GO:0000156">
    <property type="term" value="F:phosphorelay response regulator activity"/>
    <property type="evidence" value="ECO:0007669"/>
    <property type="project" value="InterPro"/>
</dbReference>
<keyword evidence="10" id="KW-1185">Reference proteome</keyword>
<dbReference type="SMART" id="SM00850">
    <property type="entry name" value="LytTR"/>
    <property type="match status" value="1"/>
</dbReference>
<evidence type="ECO:0000259" key="4">
    <source>
        <dbReference type="PROSITE" id="PS50110"/>
    </source>
</evidence>
<dbReference type="PANTHER" id="PTHR37299">
    <property type="entry name" value="TRANSCRIPTIONAL REGULATOR-RELATED"/>
    <property type="match status" value="1"/>
</dbReference>
<evidence type="ECO:0000259" key="5">
    <source>
        <dbReference type="PROSITE" id="PS50930"/>
    </source>
</evidence>
<dbReference type="Pfam" id="PF04397">
    <property type="entry name" value="LytTR"/>
    <property type="match status" value="1"/>
</dbReference>
<dbReference type="Proteomes" id="UP000053433">
    <property type="component" value="Unassembled WGS sequence"/>
</dbReference>